<feature type="transmembrane region" description="Helical" evidence="15">
    <location>
        <begin position="683"/>
        <end position="706"/>
    </location>
</feature>
<protein>
    <recommendedName>
        <fullName evidence="12 15">Ferrous iron transport protein B</fullName>
    </recommendedName>
</protein>
<keyword evidence="8 15" id="KW-0408">Iron</keyword>
<dbReference type="AlphaFoldDB" id="A0A2M9ZME2"/>
<comment type="caution">
    <text evidence="18">The sequence shown here is derived from an EMBL/GenBank/DDBJ whole genome shotgun (WGS) entry which is preliminary data.</text>
</comment>
<dbReference type="GO" id="GO:0046872">
    <property type="term" value="F:metal ion binding"/>
    <property type="evidence" value="ECO:0007669"/>
    <property type="project" value="UniProtKB-KW"/>
</dbReference>
<dbReference type="Proteomes" id="UP000231962">
    <property type="component" value="Unassembled WGS sequence"/>
</dbReference>
<evidence type="ECO:0000259" key="16">
    <source>
        <dbReference type="PROSITE" id="PS51711"/>
    </source>
</evidence>
<dbReference type="EMBL" id="NPDZ01000005">
    <property type="protein sequence ID" value="PJZ73242.1"/>
    <property type="molecule type" value="Genomic_DNA"/>
</dbReference>
<evidence type="ECO:0000256" key="5">
    <source>
        <dbReference type="ARBA" id="ARBA00022692"/>
    </source>
</evidence>
<evidence type="ECO:0000313" key="19">
    <source>
        <dbReference type="Proteomes" id="UP000231962"/>
    </source>
</evidence>
<dbReference type="NCBIfam" id="TIGR00437">
    <property type="entry name" value="feoB"/>
    <property type="match status" value="1"/>
</dbReference>
<dbReference type="Proteomes" id="UP000231990">
    <property type="component" value="Unassembled WGS sequence"/>
</dbReference>
<evidence type="ECO:0000256" key="7">
    <source>
        <dbReference type="ARBA" id="ARBA00022989"/>
    </source>
</evidence>
<dbReference type="GO" id="GO:0005525">
    <property type="term" value="F:GTP binding"/>
    <property type="evidence" value="ECO:0007669"/>
    <property type="project" value="UniProtKB-KW"/>
</dbReference>
<keyword evidence="7 15" id="KW-1133">Transmembrane helix</keyword>
<feature type="transmembrane region" description="Helical" evidence="15">
    <location>
        <begin position="475"/>
        <end position="496"/>
    </location>
</feature>
<dbReference type="InterPro" id="IPR011642">
    <property type="entry name" value="Gate_dom"/>
</dbReference>
<dbReference type="InterPro" id="IPR011640">
    <property type="entry name" value="Fe2_transport_prot_B_C"/>
</dbReference>
<evidence type="ECO:0000256" key="1">
    <source>
        <dbReference type="ARBA" id="ARBA00004651"/>
    </source>
</evidence>
<keyword evidence="6 13" id="KW-0547">Nucleotide-binding</keyword>
<comment type="similarity">
    <text evidence="15">Belongs to the TRAFAC class TrmE-Era-EngA-EngB-Septin-like GTPase superfamily. FeoB GTPase (TC 9.A.8) family.</text>
</comment>
<feature type="domain" description="FeoB-type G" evidence="16">
    <location>
        <begin position="19"/>
        <end position="182"/>
    </location>
</feature>
<keyword evidence="5 15" id="KW-0812">Transmembrane</keyword>
<evidence type="ECO:0000256" key="6">
    <source>
        <dbReference type="ARBA" id="ARBA00022741"/>
    </source>
</evidence>
<name>A0A2M9ZME2_9LEPT</name>
<feature type="binding site" evidence="13">
    <location>
        <begin position="26"/>
        <end position="33"/>
    </location>
    <ligand>
        <name>GTP</name>
        <dbReference type="ChEBI" id="CHEBI:37565"/>
        <label>1</label>
    </ligand>
</feature>
<evidence type="ECO:0000256" key="8">
    <source>
        <dbReference type="ARBA" id="ARBA00023004"/>
    </source>
</evidence>
<comment type="subcellular location">
    <subcellularLocation>
        <location evidence="15">Cell inner membrane</location>
        <topology evidence="15">Multi-pass membrane protein</topology>
    </subcellularLocation>
    <subcellularLocation>
        <location evidence="1">Cell membrane</location>
        <topology evidence="1">Multi-pass membrane protein</topology>
    </subcellularLocation>
</comment>
<keyword evidence="2 15" id="KW-0813">Transport</keyword>
<dbReference type="Pfam" id="PF02421">
    <property type="entry name" value="FeoB_N"/>
    <property type="match status" value="1"/>
</dbReference>
<feature type="transmembrane region" description="Helical" evidence="15">
    <location>
        <begin position="436"/>
        <end position="463"/>
    </location>
</feature>
<dbReference type="SUPFAM" id="SSF52540">
    <property type="entry name" value="P-loop containing nucleoside triphosphate hydrolases"/>
    <property type="match status" value="1"/>
</dbReference>
<keyword evidence="4 15" id="KW-0410">Iron transport</keyword>
<feature type="binding site" evidence="14">
    <location>
        <position position="37"/>
    </location>
    <ligand>
        <name>Mg(2+)</name>
        <dbReference type="ChEBI" id="CHEBI:18420"/>
        <label>2</label>
    </ligand>
</feature>
<evidence type="ECO:0000256" key="14">
    <source>
        <dbReference type="PIRSR" id="PIRSR603373-2"/>
    </source>
</evidence>
<evidence type="ECO:0000256" key="4">
    <source>
        <dbReference type="ARBA" id="ARBA00022496"/>
    </source>
</evidence>
<feature type="transmembrane region" description="Helical" evidence="15">
    <location>
        <begin position="533"/>
        <end position="553"/>
    </location>
</feature>
<dbReference type="GO" id="GO:0015093">
    <property type="term" value="F:ferrous iron transmembrane transporter activity"/>
    <property type="evidence" value="ECO:0007669"/>
    <property type="project" value="UniProtKB-UniRule"/>
</dbReference>
<dbReference type="EMBL" id="NPDY01000005">
    <property type="protein sequence ID" value="PJZ70054.1"/>
    <property type="molecule type" value="Genomic_DNA"/>
</dbReference>
<dbReference type="InterPro" id="IPR030389">
    <property type="entry name" value="G_FEOB_dom"/>
</dbReference>
<dbReference type="PANTHER" id="PTHR43185">
    <property type="entry name" value="FERROUS IRON TRANSPORT PROTEIN B"/>
    <property type="match status" value="1"/>
</dbReference>
<dbReference type="OrthoDB" id="9809127at2"/>
<keyword evidence="9" id="KW-0406">Ion transport</keyword>
<reference evidence="19 20" key="1">
    <citation type="submission" date="2017-07" db="EMBL/GenBank/DDBJ databases">
        <title>Leptospira spp. isolated from tropical soils.</title>
        <authorList>
            <person name="Thibeaux R."/>
            <person name="Iraola G."/>
            <person name="Ferres I."/>
            <person name="Bierque E."/>
            <person name="Girault D."/>
            <person name="Soupe-Gilbert M.-E."/>
            <person name="Picardeau M."/>
            <person name="Goarant C."/>
        </authorList>
    </citation>
    <scope>NUCLEOTIDE SEQUENCE [LARGE SCALE GENOMIC DNA]</scope>
    <source>
        <strain evidence="18 20">FH1-B-B1</strain>
        <strain evidence="17 19">FH1-B-C1</strain>
    </source>
</reference>
<keyword evidence="3" id="KW-1003">Cell membrane</keyword>
<dbReference type="RefSeq" id="WP_100713391.1">
    <property type="nucleotide sequence ID" value="NZ_NPDY01000005.1"/>
</dbReference>
<feature type="transmembrane region" description="Helical" evidence="15">
    <location>
        <begin position="402"/>
        <end position="424"/>
    </location>
</feature>
<accession>A0A2M9ZME2</accession>
<dbReference type="PANTHER" id="PTHR43185:SF1">
    <property type="entry name" value="FE(2+) TRANSPORTER FEOB"/>
    <property type="match status" value="1"/>
</dbReference>
<evidence type="ECO:0000256" key="13">
    <source>
        <dbReference type="PIRSR" id="PIRSR603373-1"/>
    </source>
</evidence>
<feature type="binding site" evidence="14">
    <location>
        <position position="40"/>
    </location>
    <ligand>
        <name>Mg(2+)</name>
        <dbReference type="ChEBI" id="CHEBI:18420"/>
        <label>2</label>
    </ligand>
</feature>
<dbReference type="Pfam" id="PF07664">
    <property type="entry name" value="FeoB_C"/>
    <property type="match status" value="1"/>
</dbReference>
<keyword evidence="11 15" id="KW-0472">Membrane</keyword>
<gene>
    <name evidence="18" type="primary">feoB</name>
    <name evidence="17" type="ORF">CH360_07400</name>
    <name evidence="18" type="ORF">CH373_09655</name>
</gene>
<dbReference type="PROSITE" id="PS51711">
    <property type="entry name" value="G_FEOB"/>
    <property type="match status" value="1"/>
</dbReference>
<evidence type="ECO:0000256" key="12">
    <source>
        <dbReference type="NCBIfam" id="TIGR00437"/>
    </source>
</evidence>
<evidence type="ECO:0000313" key="17">
    <source>
        <dbReference type="EMBL" id="PJZ70054.1"/>
    </source>
</evidence>
<feature type="transmembrane region" description="Helical" evidence="15">
    <location>
        <begin position="297"/>
        <end position="320"/>
    </location>
</feature>
<proteinExistence type="inferred from homology"/>
<dbReference type="PRINTS" id="PR00326">
    <property type="entry name" value="GTP1OBG"/>
</dbReference>
<evidence type="ECO:0000256" key="3">
    <source>
        <dbReference type="ARBA" id="ARBA00022475"/>
    </source>
</evidence>
<keyword evidence="14" id="KW-0479">Metal-binding</keyword>
<evidence type="ECO:0000256" key="15">
    <source>
        <dbReference type="RuleBase" id="RU362098"/>
    </source>
</evidence>
<evidence type="ECO:0000256" key="2">
    <source>
        <dbReference type="ARBA" id="ARBA00022448"/>
    </source>
</evidence>
<sequence length="715" mass="79780">MKVAPRRENRQKTEIRPKSFRLLLTGNPNCGKSTLFNDLTGLRQKTGNYQGVTVEKAEGKIIHGDESISLIDLPGAYSLGGESEDKQVTTRMLLFRESSDRVLFLLDGVAVERGLQFLLQICALKIPMLVAVSMKDTLEKKGLRLELSKLSEEFGCDFVFVNPRTGEGVDELRETLFQESSYRIPNPTFQWDSKRQNFLDNLVSKFTSDDLDSFRFVLENSLKELSGEKLQNGLPGLSILPERAKSVLVSEFESSGLRFSYREELIQRSIWIKKLLSKSLIGSEVKSGSLLSKADRVLLHPFWGLLSFLGIMALVFQSLFSWSEFPMNWIDTEIGHLADTVGTLLPNGPVKALIQEGVIGGVGAVLVFIPQISLLFFFIGIMEESGYIARASFVMDRFMGRFGLSGKSFIPLLSSAACAVPAIMGTRTIENKADRITTILVSPLITCSARYPVYILVIGTVFPSTPIFGFFQTKALVLFGLFVLGMIASMLAALVFKKTFFQSEPSYFLMELPRYQIPSIKGLVLTVYRKIKAFVANAGKIILFISILLWFLANYPRVEESKLQMHSLAEAKSIQISESYAGRFGKTMEPILKPIGFGWKMGIGLLTSFAAREIMVSTLSIVYGVQGDDSEDQNLRSALKKDMDPITGKPVWNFASGVSLLIFFAFACQCMSTLAVVRKETNSLFWPFFLFAYMTILAYGSSLLVYQTFRLFGMA</sequence>
<evidence type="ECO:0000313" key="20">
    <source>
        <dbReference type="Proteomes" id="UP000231990"/>
    </source>
</evidence>
<dbReference type="InterPro" id="IPR006073">
    <property type="entry name" value="GTP-bd"/>
</dbReference>
<dbReference type="CDD" id="cd01879">
    <property type="entry name" value="FeoB"/>
    <property type="match status" value="1"/>
</dbReference>
<evidence type="ECO:0000313" key="18">
    <source>
        <dbReference type="EMBL" id="PJZ73242.1"/>
    </source>
</evidence>
<dbReference type="GO" id="GO:0005886">
    <property type="term" value="C:plasma membrane"/>
    <property type="evidence" value="ECO:0007669"/>
    <property type="project" value="UniProtKB-SubCell"/>
</dbReference>
<comment type="function">
    <text evidence="15">Probable transporter of a GTP-driven Fe(2+) uptake system.</text>
</comment>
<feature type="transmembrane region" description="Helical" evidence="15">
    <location>
        <begin position="358"/>
        <end position="381"/>
    </location>
</feature>
<dbReference type="InterPro" id="IPR003373">
    <property type="entry name" value="Fe2_transport_prot-B"/>
</dbReference>
<dbReference type="InterPro" id="IPR027417">
    <property type="entry name" value="P-loop_NTPase"/>
</dbReference>
<evidence type="ECO:0000256" key="11">
    <source>
        <dbReference type="ARBA" id="ARBA00023136"/>
    </source>
</evidence>
<keyword evidence="19" id="KW-1185">Reference proteome</keyword>
<evidence type="ECO:0000256" key="9">
    <source>
        <dbReference type="ARBA" id="ARBA00023065"/>
    </source>
</evidence>
<feature type="transmembrane region" description="Helical" evidence="15">
    <location>
        <begin position="651"/>
        <end position="677"/>
    </location>
</feature>
<keyword evidence="10 13" id="KW-0342">GTP-binding</keyword>
<feature type="binding site" evidence="13">
    <location>
        <begin position="72"/>
        <end position="75"/>
    </location>
    <ligand>
        <name>GTP</name>
        <dbReference type="ChEBI" id="CHEBI:37565"/>
        <label>1</label>
    </ligand>
</feature>
<feature type="binding site" evidence="14">
    <location>
        <position position="41"/>
    </location>
    <ligand>
        <name>Mg(2+)</name>
        <dbReference type="ChEBI" id="CHEBI:18420"/>
        <label>2</label>
    </ligand>
</feature>
<organism evidence="18 20">
    <name type="scientific">Leptospira perolatii</name>
    <dbReference type="NCBI Taxonomy" id="2023191"/>
    <lineage>
        <taxon>Bacteria</taxon>
        <taxon>Pseudomonadati</taxon>
        <taxon>Spirochaetota</taxon>
        <taxon>Spirochaetia</taxon>
        <taxon>Leptospirales</taxon>
        <taxon>Leptospiraceae</taxon>
        <taxon>Leptospira</taxon>
    </lineage>
</organism>
<dbReference type="Gene3D" id="3.40.50.300">
    <property type="entry name" value="P-loop containing nucleotide triphosphate hydrolases"/>
    <property type="match status" value="1"/>
</dbReference>
<dbReference type="InterPro" id="IPR050860">
    <property type="entry name" value="FeoB_GTPase"/>
</dbReference>
<feature type="binding site" evidence="13">
    <location>
        <begin position="51"/>
        <end position="55"/>
    </location>
    <ligand>
        <name>GTP</name>
        <dbReference type="ChEBI" id="CHEBI:37565"/>
        <label>1</label>
    </ligand>
</feature>
<evidence type="ECO:0000256" key="10">
    <source>
        <dbReference type="ARBA" id="ARBA00023134"/>
    </source>
</evidence>
<dbReference type="Pfam" id="PF07670">
    <property type="entry name" value="Gate"/>
    <property type="match status" value="2"/>
</dbReference>
<keyword evidence="14" id="KW-0460">Magnesium</keyword>